<organism evidence="2 3">
    <name type="scientific">Xanthomonas vesicatoria</name>
    <dbReference type="NCBI Taxonomy" id="56460"/>
    <lineage>
        <taxon>Bacteria</taxon>
        <taxon>Pseudomonadati</taxon>
        <taxon>Pseudomonadota</taxon>
        <taxon>Gammaproteobacteria</taxon>
        <taxon>Lysobacterales</taxon>
        <taxon>Lysobacteraceae</taxon>
        <taxon>Xanthomonas</taxon>
    </lineage>
</organism>
<dbReference type="AlphaFoldDB" id="A0AAJ0J177"/>
<feature type="compositionally biased region" description="Polar residues" evidence="1">
    <location>
        <begin position="270"/>
        <end position="284"/>
    </location>
</feature>
<name>A0AAJ0J177_9XANT</name>
<accession>A0AAJ0J177</accession>
<feature type="compositionally biased region" description="Low complexity" evidence="1">
    <location>
        <begin position="249"/>
        <end position="263"/>
    </location>
</feature>
<evidence type="ECO:0000313" key="2">
    <source>
        <dbReference type="EMBL" id="KHM96933.1"/>
    </source>
</evidence>
<gene>
    <name evidence="2" type="ORF">OR61_05205</name>
</gene>
<dbReference type="EMBL" id="JSYJ01000019">
    <property type="protein sequence ID" value="KHM96933.1"/>
    <property type="molecule type" value="Genomic_DNA"/>
</dbReference>
<protein>
    <submittedName>
        <fullName evidence="2">Uncharacterized protein</fullName>
    </submittedName>
</protein>
<evidence type="ECO:0000256" key="1">
    <source>
        <dbReference type="SAM" id="MobiDB-lite"/>
    </source>
</evidence>
<feature type="compositionally biased region" description="Low complexity" evidence="1">
    <location>
        <begin position="433"/>
        <end position="447"/>
    </location>
</feature>
<proteinExistence type="predicted"/>
<feature type="compositionally biased region" description="Pro residues" evidence="1">
    <location>
        <begin position="336"/>
        <end position="348"/>
    </location>
</feature>
<feature type="compositionally biased region" description="Pro residues" evidence="1">
    <location>
        <begin position="179"/>
        <end position="189"/>
    </location>
</feature>
<feature type="region of interest" description="Disordered" evidence="1">
    <location>
        <begin position="128"/>
        <end position="214"/>
    </location>
</feature>
<feature type="compositionally biased region" description="Polar residues" evidence="1">
    <location>
        <begin position="190"/>
        <end position="206"/>
    </location>
</feature>
<evidence type="ECO:0000313" key="3">
    <source>
        <dbReference type="Proteomes" id="UP000030969"/>
    </source>
</evidence>
<feature type="compositionally biased region" description="Pro residues" evidence="1">
    <location>
        <begin position="310"/>
        <end position="326"/>
    </location>
</feature>
<feature type="region of interest" description="Disordered" evidence="1">
    <location>
        <begin position="481"/>
        <end position="501"/>
    </location>
</feature>
<feature type="region of interest" description="Disordered" evidence="1">
    <location>
        <begin position="416"/>
        <end position="469"/>
    </location>
</feature>
<reference evidence="2 3" key="1">
    <citation type="submission" date="2014-11" db="EMBL/GenBank/DDBJ databases">
        <title>Draft Genome Sequences of Xanthomonas vesicatoria Strains from the Balkan Peninsula.</title>
        <authorList>
            <person name="Vancheva T."/>
            <person name="Lefeuvre P."/>
            <person name="Bogatzevska N."/>
            <person name="Moncheva P."/>
            <person name="Koebnik R."/>
        </authorList>
    </citation>
    <scope>NUCLEOTIDE SEQUENCE [LARGE SCALE GENOMIC DNA]</scope>
    <source>
        <strain evidence="2 3">53M</strain>
    </source>
</reference>
<feature type="compositionally biased region" description="Low complexity" evidence="1">
    <location>
        <begin position="162"/>
        <end position="178"/>
    </location>
</feature>
<dbReference type="Proteomes" id="UP000030969">
    <property type="component" value="Unassembled WGS sequence"/>
</dbReference>
<feature type="compositionally biased region" description="Low complexity" evidence="1">
    <location>
        <begin position="481"/>
        <end position="496"/>
    </location>
</feature>
<feature type="region of interest" description="Disordered" evidence="1">
    <location>
        <begin position="249"/>
        <end position="349"/>
    </location>
</feature>
<comment type="caution">
    <text evidence="2">The sequence shown here is derived from an EMBL/GenBank/DDBJ whole genome shotgun (WGS) entry which is preliminary data.</text>
</comment>
<sequence>MSPLFERFSAGEDGLAALLHALPPYAPPDRMQGWFAQAAAQADSARNATGIGSAQAASTDTADTLQFEPPATMGAVFAAAAAQVEQTQAAQRAAIHARLADGDDAAQVLGAPVHDATRAWLQQQQLGVPSTAPGIGGSALRENNRADTSVGDDTARMEAEQATSRSSSTATSGDASPAPVRPAPMPSPPDTQTGDAAHVTETTRTHSPAARRARRQRWMPALALAASVTLAVGVGLQWQATAPPTAAMEAAPAAAAPADQALAEAEKQTRATQSTQAPLGQIQQPEPAPISASASTDADGTIEQRMHQPAPAPPPAFAPPPMPAPAQPAESRVVAPAPPVPPEAPSAPAPIAAAPAADLLLPSLPAPVAPSVSASVEELPSSSAHRIATVPDAANTMTAPARNTAKPAAAFPFAAATPADDTQSSGQLDAGNPAHSAPVAAAVSRAPQDAQLSRASSIKRAPLQKYPAAQQRVQEHIATQAPEPASTVAAPPASAEDNARRPAKPVQLLALTNAPDAWLDRALPARQHGPVHLRVWAADPEANAFRQWIDQLRKAYSQRNMPAQLDIARDPRLPTDRVRVETLDATQPRR</sequence>